<keyword evidence="1" id="KW-0472">Membrane</keyword>
<gene>
    <name evidence="2" type="ORF">LCGC14_3091010</name>
</gene>
<organism evidence="2">
    <name type="scientific">marine sediment metagenome</name>
    <dbReference type="NCBI Taxonomy" id="412755"/>
    <lineage>
        <taxon>unclassified sequences</taxon>
        <taxon>metagenomes</taxon>
        <taxon>ecological metagenomes</taxon>
    </lineage>
</organism>
<name>A0A0F8WAH9_9ZZZZ</name>
<keyword evidence="1" id="KW-0812">Transmembrane</keyword>
<sequence>MKIIVIALMVFFLNVTLNIVGLLDIYEFNIAADEVWIQDIESARSEKYDPDVGADVATSFGFGDFITGFRKFRDTIYRVVNVAATLRLFGLDAELSRLFGAVVFALYLLGIAQFISNRSTKGMQ</sequence>
<comment type="caution">
    <text evidence="2">The sequence shown here is derived from an EMBL/GenBank/DDBJ whole genome shotgun (WGS) entry which is preliminary data.</text>
</comment>
<dbReference type="AlphaFoldDB" id="A0A0F8WAH9"/>
<accession>A0A0F8WAH9</accession>
<dbReference type="EMBL" id="LAZR01066318">
    <property type="protein sequence ID" value="KKK53812.1"/>
    <property type="molecule type" value="Genomic_DNA"/>
</dbReference>
<keyword evidence="1" id="KW-1133">Transmembrane helix</keyword>
<feature type="transmembrane region" description="Helical" evidence="1">
    <location>
        <begin position="95"/>
        <end position="115"/>
    </location>
</feature>
<protein>
    <submittedName>
        <fullName evidence="2">Uncharacterized protein</fullName>
    </submittedName>
</protein>
<proteinExistence type="predicted"/>
<evidence type="ECO:0000313" key="2">
    <source>
        <dbReference type="EMBL" id="KKK53812.1"/>
    </source>
</evidence>
<reference evidence="2" key="1">
    <citation type="journal article" date="2015" name="Nature">
        <title>Complex archaea that bridge the gap between prokaryotes and eukaryotes.</title>
        <authorList>
            <person name="Spang A."/>
            <person name="Saw J.H."/>
            <person name="Jorgensen S.L."/>
            <person name="Zaremba-Niedzwiedzka K."/>
            <person name="Martijn J."/>
            <person name="Lind A.E."/>
            <person name="van Eijk R."/>
            <person name="Schleper C."/>
            <person name="Guy L."/>
            <person name="Ettema T.J."/>
        </authorList>
    </citation>
    <scope>NUCLEOTIDE SEQUENCE</scope>
</reference>
<evidence type="ECO:0000256" key="1">
    <source>
        <dbReference type="SAM" id="Phobius"/>
    </source>
</evidence>